<reference evidence="1" key="1">
    <citation type="journal article" date="2013" name="Environ. Microbiol.">
        <title>Microbiota from the distal guts of lean and obese adolescents exhibit partial functional redundancy besides clear differences in community structure.</title>
        <authorList>
            <person name="Ferrer M."/>
            <person name="Ruiz A."/>
            <person name="Lanza F."/>
            <person name="Haange S.B."/>
            <person name="Oberbach A."/>
            <person name="Till H."/>
            <person name="Bargiela R."/>
            <person name="Campoy C."/>
            <person name="Segura M.T."/>
            <person name="Richter M."/>
            <person name="von Bergen M."/>
            <person name="Seifert J."/>
            <person name="Suarez A."/>
        </authorList>
    </citation>
    <scope>NUCLEOTIDE SEQUENCE</scope>
</reference>
<dbReference type="AlphaFoldDB" id="K1U8G3"/>
<feature type="non-terminal residue" evidence="1">
    <location>
        <position position="1"/>
    </location>
</feature>
<name>K1U8G3_9ZZZZ</name>
<protein>
    <submittedName>
        <fullName evidence="1">Uncharacterized protein</fullName>
    </submittedName>
</protein>
<dbReference type="EMBL" id="AJWY01003136">
    <property type="protein sequence ID" value="EKC76274.1"/>
    <property type="molecule type" value="Genomic_DNA"/>
</dbReference>
<gene>
    <name evidence="1" type="ORF">LEA_04788</name>
</gene>
<proteinExistence type="predicted"/>
<sequence>VYAGNTDLPYYFAWGSVSDVDSYNVYVDGVYATNVSASSVNLDKAVFTKGSGEYTIGVASVKNNKISSITSIKYTYAESGQSATTKAQEVPTVAPTTVKPTTAKPTTKPKETTTIAFTTDSSIEKPFGLDVSQASVGYVNIVWGRGTIDCYNVYVDGERRRTGISAQSLKLPVYTEGT</sequence>
<evidence type="ECO:0000313" key="1">
    <source>
        <dbReference type="EMBL" id="EKC76274.1"/>
    </source>
</evidence>
<accession>K1U8G3</accession>
<organism evidence="1">
    <name type="scientific">human gut metagenome</name>
    <dbReference type="NCBI Taxonomy" id="408170"/>
    <lineage>
        <taxon>unclassified sequences</taxon>
        <taxon>metagenomes</taxon>
        <taxon>organismal metagenomes</taxon>
    </lineage>
</organism>
<feature type="non-terminal residue" evidence="1">
    <location>
        <position position="178"/>
    </location>
</feature>
<comment type="caution">
    <text evidence="1">The sequence shown here is derived from an EMBL/GenBank/DDBJ whole genome shotgun (WGS) entry which is preliminary data.</text>
</comment>